<dbReference type="RefSeq" id="WP_183356319.1">
    <property type="nucleotide sequence ID" value="NZ_BLXX01000015.1"/>
</dbReference>
<reference evidence="3" key="1">
    <citation type="submission" date="2020-06" db="EMBL/GenBank/DDBJ databases">
        <title>Draft genomic sequence of Geomonas sp. Red330.</title>
        <authorList>
            <person name="Itoh H."/>
            <person name="Zhenxing X."/>
            <person name="Ushijima N."/>
            <person name="Masuda Y."/>
            <person name="Shiratori Y."/>
            <person name="Senoo K."/>
        </authorList>
    </citation>
    <scope>NUCLEOTIDE SEQUENCE [LARGE SCALE GENOMIC DNA]</scope>
    <source>
        <strain evidence="3">Red330</strain>
    </source>
</reference>
<proteinExistence type="predicted"/>
<name>A0A6V8MNA0_9BACT</name>
<evidence type="ECO:0000256" key="1">
    <source>
        <dbReference type="SAM" id="Phobius"/>
    </source>
</evidence>
<dbReference type="AlphaFoldDB" id="A0A6V8MNA0"/>
<feature type="transmembrane region" description="Helical" evidence="1">
    <location>
        <begin position="52"/>
        <end position="74"/>
    </location>
</feature>
<keyword evidence="3" id="KW-1185">Reference proteome</keyword>
<evidence type="ECO:0000313" key="3">
    <source>
        <dbReference type="Proteomes" id="UP000556026"/>
    </source>
</evidence>
<feature type="transmembrane region" description="Helical" evidence="1">
    <location>
        <begin position="7"/>
        <end position="32"/>
    </location>
</feature>
<keyword evidence="1" id="KW-0472">Membrane</keyword>
<accession>A0A6V8MNA0</accession>
<feature type="transmembrane region" description="Helical" evidence="1">
    <location>
        <begin position="265"/>
        <end position="284"/>
    </location>
</feature>
<feature type="transmembrane region" description="Helical" evidence="1">
    <location>
        <begin position="218"/>
        <end position="245"/>
    </location>
</feature>
<dbReference type="EMBL" id="BLXX01000015">
    <property type="protein sequence ID" value="GFO61525.1"/>
    <property type="molecule type" value="Genomic_DNA"/>
</dbReference>
<protein>
    <submittedName>
        <fullName evidence="2">Uncharacterized protein</fullName>
    </submittedName>
</protein>
<dbReference type="Proteomes" id="UP000556026">
    <property type="component" value="Unassembled WGS sequence"/>
</dbReference>
<feature type="transmembrane region" description="Helical" evidence="1">
    <location>
        <begin position="304"/>
        <end position="324"/>
    </location>
</feature>
<sequence>MIMHPGVLALFTGSLLTSAMILYAGWYGVRILRNWDLSSGSELQLALEKRTYLISTLLTYALGFELISLFLFVFTADRLHLLFSGAMCAAGTLNANGFGYPLLILKLVNFLLAGIWLIVNHADNQGYDYPLIRFKYLLLVPLVPWSLLEFSYLFAYFSGLHADVITSCCGSLFSLERPGIAGDLASLPVEPMRLAFFGTLAATLVSGLYSWRSGKGCYPFAVLSLATLLVSLASLVSFICLYIYQLPSHHCPFCILQGEYHYLGYPIYATLLGGALAGMGTGFLHPWRRRGSLSRAIPRLQRRLAATSVLLFAVFLAIASYQMIFSPFRLGR</sequence>
<keyword evidence="1" id="KW-1133">Transmembrane helix</keyword>
<feature type="transmembrane region" description="Helical" evidence="1">
    <location>
        <begin position="104"/>
        <end position="122"/>
    </location>
</feature>
<organism evidence="2 3">
    <name type="scientific">Geomonas silvestris</name>
    <dbReference type="NCBI Taxonomy" id="2740184"/>
    <lineage>
        <taxon>Bacteria</taxon>
        <taxon>Pseudomonadati</taxon>
        <taxon>Thermodesulfobacteriota</taxon>
        <taxon>Desulfuromonadia</taxon>
        <taxon>Geobacterales</taxon>
        <taxon>Geobacteraceae</taxon>
        <taxon>Geomonas</taxon>
    </lineage>
</organism>
<feature type="transmembrane region" description="Helical" evidence="1">
    <location>
        <begin position="194"/>
        <end position="211"/>
    </location>
</feature>
<comment type="caution">
    <text evidence="2">The sequence shown here is derived from an EMBL/GenBank/DDBJ whole genome shotgun (WGS) entry which is preliminary data.</text>
</comment>
<keyword evidence="1" id="KW-0812">Transmembrane</keyword>
<evidence type="ECO:0000313" key="2">
    <source>
        <dbReference type="EMBL" id="GFO61525.1"/>
    </source>
</evidence>
<feature type="transmembrane region" description="Helical" evidence="1">
    <location>
        <begin position="134"/>
        <end position="157"/>
    </location>
</feature>
<gene>
    <name evidence="2" type="ORF">GMST_38500</name>
</gene>